<dbReference type="AlphaFoldDB" id="A0A1F7IV85"/>
<dbReference type="Pfam" id="PF00899">
    <property type="entry name" value="ThiF"/>
    <property type="match status" value="1"/>
</dbReference>
<dbReference type="GO" id="GO:0061504">
    <property type="term" value="P:cyclic threonylcarbamoyladenosine biosynthetic process"/>
    <property type="evidence" value="ECO:0007669"/>
    <property type="project" value="TreeGrafter"/>
</dbReference>
<evidence type="ECO:0000313" key="2">
    <source>
        <dbReference type="EMBL" id="OGK47282.1"/>
    </source>
</evidence>
<sequence>MSFFKIKEDIFKELHQIRNPHLTSKELKTIKFNHKLLNKSRHPLHLTQKVSFELATARNKTLIYPDEQEKLRNTVVGFFGMSVGSHAAITWMMESRADVIKIVDPDKISATNLNRMRVSWENVGRYKTVVIQKELQEINPYATVFSFTNVGESVIKKIFYSRPSLQVVVDEIDDIKGKLTLRKFARNLRIPVISAIDVEDDIFVDIERYDINEHQEYFNNRLPNITKININNLSEKEKKQLIVGLVSLEKVSERMLNSLFGIGASIVTWPQLGATATIAGGVIATLIKKIILGEDIKSGRYYLSVNSIFVRSFNSLKRINERRKKIQTINEIF</sequence>
<feature type="domain" description="THIF-type NAD/FAD binding fold" evidence="1">
    <location>
        <begin position="62"/>
        <end position="318"/>
    </location>
</feature>
<dbReference type="SUPFAM" id="SSF69572">
    <property type="entry name" value="Activating enzymes of the ubiquitin-like proteins"/>
    <property type="match status" value="1"/>
</dbReference>
<dbReference type="PANTHER" id="PTHR43267">
    <property type="entry name" value="TRNA THREONYLCARBAMOYLADENOSINE DEHYDRATASE"/>
    <property type="match status" value="1"/>
</dbReference>
<dbReference type="GO" id="GO:0061503">
    <property type="term" value="F:tRNA threonylcarbamoyladenosine dehydratase"/>
    <property type="evidence" value="ECO:0007669"/>
    <property type="project" value="TreeGrafter"/>
</dbReference>
<dbReference type="InterPro" id="IPR035985">
    <property type="entry name" value="Ubiquitin-activating_enz"/>
</dbReference>
<dbReference type="InterPro" id="IPR000594">
    <property type="entry name" value="ThiF_NAD_FAD-bd"/>
</dbReference>
<name>A0A1F7IV85_9BACT</name>
<organism evidence="2 3">
    <name type="scientific">Candidatus Roizmanbacteria bacterium RIFCSPLOWO2_01_FULL_38_12</name>
    <dbReference type="NCBI Taxonomy" id="1802061"/>
    <lineage>
        <taxon>Bacteria</taxon>
        <taxon>Candidatus Roizmaniibacteriota</taxon>
    </lineage>
</organism>
<evidence type="ECO:0000259" key="1">
    <source>
        <dbReference type="Pfam" id="PF00899"/>
    </source>
</evidence>
<dbReference type="STRING" id="1802061.A3A93_05840"/>
<dbReference type="Gene3D" id="3.40.50.720">
    <property type="entry name" value="NAD(P)-binding Rossmann-like Domain"/>
    <property type="match status" value="1"/>
</dbReference>
<evidence type="ECO:0000313" key="3">
    <source>
        <dbReference type="Proteomes" id="UP000177141"/>
    </source>
</evidence>
<dbReference type="GO" id="GO:0008641">
    <property type="term" value="F:ubiquitin-like modifier activating enzyme activity"/>
    <property type="evidence" value="ECO:0007669"/>
    <property type="project" value="InterPro"/>
</dbReference>
<comment type="caution">
    <text evidence="2">The sequence shown here is derived from an EMBL/GenBank/DDBJ whole genome shotgun (WGS) entry which is preliminary data.</text>
</comment>
<dbReference type="Proteomes" id="UP000177141">
    <property type="component" value="Unassembled WGS sequence"/>
</dbReference>
<proteinExistence type="predicted"/>
<dbReference type="PANTHER" id="PTHR43267:SF3">
    <property type="entry name" value="THIF PROTEIN"/>
    <property type="match status" value="1"/>
</dbReference>
<gene>
    <name evidence="2" type="ORF">A3A93_05840</name>
</gene>
<protein>
    <recommendedName>
        <fullName evidence="1">THIF-type NAD/FAD binding fold domain-containing protein</fullName>
    </recommendedName>
</protein>
<accession>A0A1F7IV85</accession>
<reference evidence="2 3" key="1">
    <citation type="journal article" date="2016" name="Nat. Commun.">
        <title>Thousands of microbial genomes shed light on interconnected biogeochemical processes in an aquifer system.</title>
        <authorList>
            <person name="Anantharaman K."/>
            <person name="Brown C.T."/>
            <person name="Hug L.A."/>
            <person name="Sharon I."/>
            <person name="Castelle C.J."/>
            <person name="Probst A.J."/>
            <person name="Thomas B.C."/>
            <person name="Singh A."/>
            <person name="Wilkins M.J."/>
            <person name="Karaoz U."/>
            <person name="Brodie E.L."/>
            <person name="Williams K.H."/>
            <person name="Hubbard S.S."/>
            <person name="Banfield J.F."/>
        </authorList>
    </citation>
    <scope>NUCLEOTIDE SEQUENCE [LARGE SCALE GENOMIC DNA]</scope>
</reference>
<dbReference type="InterPro" id="IPR045886">
    <property type="entry name" value="ThiF/MoeB/HesA"/>
</dbReference>
<dbReference type="EMBL" id="MGAL01000034">
    <property type="protein sequence ID" value="OGK47282.1"/>
    <property type="molecule type" value="Genomic_DNA"/>
</dbReference>